<feature type="compositionally biased region" description="Polar residues" evidence="1">
    <location>
        <begin position="222"/>
        <end position="244"/>
    </location>
</feature>
<keyword evidence="2" id="KW-0732">Signal</keyword>
<evidence type="ECO:0000256" key="2">
    <source>
        <dbReference type="SAM" id="SignalP"/>
    </source>
</evidence>
<dbReference type="PANTHER" id="PTHR39613">
    <property type="entry name" value="ANCHORED CELL WALL PROTEIN, PUTATIVE (AFU_ORTHOLOGUE AFUA_4G08960)-RELATED"/>
    <property type="match status" value="1"/>
</dbReference>
<evidence type="ECO:0000259" key="3">
    <source>
        <dbReference type="Pfam" id="PF09792"/>
    </source>
</evidence>
<gene>
    <name evidence="4" type="ORF">K431DRAFT_310659</name>
</gene>
<reference evidence="4" key="1">
    <citation type="journal article" date="2020" name="Stud. Mycol.">
        <title>101 Dothideomycetes genomes: a test case for predicting lifestyles and emergence of pathogens.</title>
        <authorList>
            <person name="Haridas S."/>
            <person name="Albert R."/>
            <person name="Binder M."/>
            <person name="Bloem J."/>
            <person name="Labutti K."/>
            <person name="Salamov A."/>
            <person name="Andreopoulos B."/>
            <person name="Baker S."/>
            <person name="Barry K."/>
            <person name="Bills G."/>
            <person name="Bluhm B."/>
            <person name="Cannon C."/>
            <person name="Castanera R."/>
            <person name="Culley D."/>
            <person name="Daum C."/>
            <person name="Ezra D."/>
            <person name="Gonzalez J."/>
            <person name="Henrissat B."/>
            <person name="Kuo A."/>
            <person name="Liang C."/>
            <person name="Lipzen A."/>
            <person name="Lutzoni F."/>
            <person name="Magnuson J."/>
            <person name="Mondo S."/>
            <person name="Nolan M."/>
            <person name="Ohm R."/>
            <person name="Pangilinan J."/>
            <person name="Park H.-J."/>
            <person name="Ramirez L."/>
            <person name="Alfaro M."/>
            <person name="Sun H."/>
            <person name="Tritt A."/>
            <person name="Yoshinaga Y."/>
            <person name="Zwiers L.-H."/>
            <person name="Turgeon B."/>
            <person name="Goodwin S."/>
            <person name="Spatafora J."/>
            <person name="Crous P."/>
            <person name="Grigoriev I."/>
        </authorList>
    </citation>
    <scope>NUCLEOTIDE SEQUENCE</scope>
    <source>
        <strain evidence="4">CBS 116435</strain>
    </source>
</reference>
<proteinExistence type="predicted"/>
<organism evidence="4 5">
    <name type="scientific">Polychaeton citri CBS 116435</name>
    <dbReference type="NCBI Taxonomy" id="1314669"/>
    <lineage>
        <taxon>Eukaryota</taxon>
        <taxon>Fungi</taxon>
        <taxon>Dikarya</taxon>
        <taxon>Ascomycota</taxon>
        <taxon>Pezizomycotina</taxon>
        <taxon>Dothideomycetes</taxon>
        <taxon>Dothideomycetidae</taxon>
        <taxon>Capnodiales</taxon>
        <taxon>Capnodiaceae</taxon>
        <taxon>Polychaeton</taxon>
    </lineage>
</organism>
<evidence type="ECO:0000313" key="4">
    <source>
        <dbReference type="EMBL" id="KAF2723944.1"/>
    </source>
</evidence>
<feature type="domain" description="Ubiquitin 3 binding protein But2 C-terminal" evidence="3">
    <location>
        <begin position="283"/>
        <end position="427"/>
    </location>
</feature>
<feature type="region of interest" description="Disordered" evidence="1">
    <location>
        <begin position="196"/>
        <end position="272"/>
    </location>
</feature>
<dbReference type="Proteomes" id="UP000799441">
    <property type="component" value="Unassembled WGS sequence"/>
</dbReference>
<comment type="caution">
    <text evidence="4">The sequence shown here is derived from an EMBL/GenBank/DDBJ whole genome shotgun (WGS) entry which is preliminary data.</text>
</comment>
<protein>
    <recommendedName>
        <fullName evidence="3">Ubiquitin 3 binding protein But2 C-terminal domain-containing protein</fullName>
    </recommendedName>
</protein>
<dbReference type="InterPro" id="IPR018620">
    <property type="entry name" value="Ubiquitin3-bd_protein_But2_C"/>
</dbReference>
<keyword evidence="5" id="KW-1185">Reference proteome</keyword>
<sequence length="437" mass="46206">MKQIDLVLILGLAIGSNAAAIGENPCCFHLSAEGLSDGPFGASKFQVQQLGDGQNRISQSNLPEGQYCIDSHGGVTDSYGRVEYDGDSTFWSCPTGDHGGWNVYLQPVKNQLKCVKIWLSADGCYSNCPGSSQGVLPPKPTWPSSSGSIPIPSKPAISSSISFSSCIGKPSGSKAPVSQPGCSDGKSVSCEGVDKLSASTAPQSPQTSPGKQSQSQGTTTQNKPPISQPTCAHGTTCSNETNPGISMPAKPSISKPSCSASGKSGCDSRPGRGCPGHLGSPFEFPHLIVPINKDQPDTSYGNTLLPWVSNTTLAVFNFDVSPTLAGKDCSLDFFWPRHGQMETSEFELSGTGDFQFAEMTLPVNESSTWSSCSAKKPMLKDWIKPRLVKPGSASTVWKGKCPASQKVSWAMGATGDAKLKWFQDYNPCAIGLYLNKR</sequence>
<evidence type="ECO:0000313" key="5">
    <source>
        <dbReference type="Proteomes" id="UP000799441"/>
    </source>
</evidence>
<dbReference type="AlphaFoldDB" id="A0A9P4URI5"/>
<feature type="signal peptide" evidence="2">
    <location>
        <begin position="1"/>
        <end position="19"/>
    </location>
</feature>
<name>A0A9P4URI5_9PEZI</name>
<evidence type="ECO:0000256" key="1">
    <source>
        <dbReference type="SAM" id="MobiDB-lite"/>
    </source>
</evidence>
<accession>A0A9P4URI5</accession>
<feature type="chain" id="PRO_5040355950" description="Ubiquitin 3 binding protein But2 C-terminal domain-containing protein" evidence="2">
    <location>
        <begin position="20"/>
        <end position="437"/>
    </location>
</feature>
<dbReference type="EMBL" id="MU003774">
    <property type="protein sequence ID" value="KAF2723944.1"/>
    <property type="molecule type" value="Genomic_DNA"/>
</dbReference>
<dbReference type="Pfam" id="PF09792">
    <property type="entry name" value="But2"/>
    <property type="match status" value="1"/>
</dbReference>
<dbReference type="PANTHER" id="PTHR39613:SF1">
    <property type="entry name" value="ANCHORED CELL WALL PROTEIN, PUTATIVE (AFU_ORTHOLOGUE AFUA_4G08960)-RELATED"/>
    <property type="match status" value="1"/>
</dbReference>
<dbReference type="OrthoDB" id="4657524at2759"/>
<feature type="compositionally biased region" description="Low complexity" evidence="1">
    <location>
        <begin position="202"/>
        <end position="221"/>
    </location>
</feature>